<dbReference type="NCBIfam" id="NF040618">
    <property type="entry name" value="PPA1309_fam"/>
    <property type="match status" value="1"/>
</dbReference>
<proteinExistence type="predicted"/>
<name>A0A857KZU8_9ACTN</name>
<sequence>MSTALTPDALGSALRDVATYVGADGWSRPPALFALVPTHVLAAANPGLIDADDDSELSPVAQDRLPLGSDDHYAELEQVLGTTSWPDAVAGCALALEVVVIPPEAEADLDSAFEPLLGDPEAAEAAAREAARAHPGSRVARLIIGALRGGQHLALMQLKPETEDDDPETQDELLTHPDLAPNLVAALAATFAVESGSA</sequence>
<dbReference type="RefSeq" id="WP_040515597.1">
    <property type="nucleotide sequence ID" value="NZ_CP045805.1"/>
</dbReference>
<reference evidence="1" key="1">
    <citation type="journal article" date="2021" name="Nat. Microbiol.">
        <title>Cocultivation of an ultrasmall environmental parasitic bacterium with lytic ability against bacteria associated with wastewater foams.</title>
        <authorList>
            <person name="Batinovic S."/>
            <person name="Rose J.J.A."/>
            <person name="Ratcliffe J."/>
            <person name="Seviour R.J."/>
            <person name="Petrovski S."/>
        </authorList>
    </citation>
    <scope>NUCLEOTIDE SEQUENCE</scope>
    <source>
        <strain evidence="1">CON44</strain>
    </source>
</reference>
<evidence type="ECO:0000313" key="1">
    <source>
        <dbReference type="EMBL" id="QHN40636.1"/>
    </source>
</evidence>
<gene>
    <name evidence="1" type="ORF">GII30_17125</name>
</gene>
<protein>
    <submittedName>
        <fullName evidence="1">Uncharacterized protein</fullName>
    </submittedName>
</protein>
<dbReference type="EMBL" id="CP045810">
    <property type="protein sequence ID" value="QHN40636.1"/>
    <property type="molecule type" value="Genomic_DNA"/>
</dbReference>
<accession>A0A857KZU8</accession>
<dbReference type="InterPro" id="IPR047681">
    <property type="entry name" value="PPA1309-like"/>
</dbReference>
<organism evidence="1">
    <name type="scientific">Gordonia amarae</name>
    <dbReference type="NCBI Taxonomy" id="36821"/>
    <lineage>
        <taxon>Bacteria</taxon>
        <taxon>Bacillati</taxon>
        <taxon>Actinomycetota</taxon>
        <taxon>Actinomycetes</taxon>
        <taxon>Mycobacteriales</taxon>
        <taxon>Gordoniaceae</taxon>
        <taxon>Gordonia</taxon>
    </lineage>
</organism>
<dbReference type="AlphaFoldDB" id="A0A857KZU8"/>